<dbReference type="InterPro" id="IPR037151">
    <property type="entry name" value="AlkB-like_sf"/>
</dbReference>
<dbReference type="AlphaFoldDB" id="A0A6A4VY85"/>
<dbReference type="PANTHER" id="PTHR12463:SF0">
    <property type="entry name" value="ALPHA-KETOGLUTARATE-DEPENDENT DIOXYGENASE ALKB HOMOLOG 4"/>
    <property type="match status" value="1"/>
</dbReference>
<comment type="caution">
    <text evidence="2">The sequence shown here is derived from an EMBL/GenBank/DDBJ whole genome shotgun (WGS) entry which is preliminary data.</text>
</comment>
<evidence type="ECO:0000313" key="2">
    <source>
        <dbReference type="EMBL" id="KAF0294848.1"/>
    </source>
</evidence>
<dbReference type="GO" id="GO:0051213">
    <property type="term" value="F:dioxygenase activity"/>
    <property type="evidence" value="ECO:0007669"/>
    <property type="project" value="UniProtKB-KW"/>
</dbReference>
<dbReference type="EMBL" id="VIIS01001654">
    <property type="protein sequence ID" value="KAF0294848.1"/>
    <property type="molecule type" value="Genomic_DNA"/>
</dbReference>
<gene>
    <name evidence="2" type="primary">ALKBH4</name>
    <name evidence="2" type="ORF">FJT64_007539</name>
</gene>
<evidence type="ECO:0000313" key="3">
    <source>
        <dbReference type="Proteomes" id="UP000440578"/>
    </source>
</evidence>
<protein>
    <submittedName>
        <fullName evidence="2">Alpha-ketoglutarate-dependent dioxygenase alkB 4</fullName>
    </submittedName>
</protein>
<proteinExistence type="predicted"/>
<organism evidence="2 3">
    <name type="scientific">Amphibalanus amphitrite</name>
    <name type="common">Striped barnacle</name>
    <name type="synonym">Balanus amphitrite</name>
    <dbReference type="NCBI Taxonomy" id="1232801"/>
    <lineage>
        <taxon>Eukaryota</taxon>
        <taxon>Metazoa</taxon>
        <taxon>Ecdysozoa</taxon>
        <taxon>Arthropoda</taxon>
        <taxon>Crustacea</taxon>
        <taxon>Multicrustacea</taxon>
        <taxon>Cirripedia</taxon>
        <taxon>Thoracica</taxon>
        <taxon>Thoracicalcarea</taxon>
        <taxon>Balanomorpha</taxon>
        <taxon>Balanoidea</taxon>
        <taxon>Balanidae</taxon>
        <taxon>Amphibalaninae</taxon>
        <taxon>Amphibalanus</taxon>
    </lineage>
</organism>
<keyword evidence="3" id="KW-1185">Reference proteome</keyword>
<comment type="cofactor">
    <cofactor evidence="1">
        <name>Fe(2+)</name>
        <dbReference type="ChEBI" id="CHEBI:29033"/>
    </cofactor>
</comment>
<evidence type="ECO:0000256" key="1">
    <source>
        <dbReference type="ARBA" id="ARBA00001954"/>
    </source>
</evidence>
<accession>A0A6A4VY85</accession>
<dbReference type="PANTHER" id="PTHR12463">
    <property type="entry name" value="OXYGENASE-RELATED"/>
    <property type="match status" value="1"/>
</dbReference>
<dbReference type="OrthoDB" id="442860at2759"/>
<dbReference type="GO" id="GO:0070988">
    <property type="term" value="P:demethylation"/>
    <property type="evidence" value="ECO:0007669"/>
    <property type="project" value="InterPro"/>
</dbReference>
<keyword evidence="2" id="KW-0560">Oxidoreductase</keyword>
<dbReference type="Proteomes" id="UP000440578">
    <property type="component" value="Unassembled WGS sequence"/>
</dbReference>
<dbReference type="Gene3D" id="2.60.120.590">
    <property type="entry name" value="Alpha-ketoglutarate-dependent dioxygenase AlkB-like"/>
    <property type="match status" value="1"/>
</dbReference>
<keyword evidence="2" id="KW-0223">Dioxygenase</keyword>
<dbReference type="SUPFAM" id="SSF51197">
    <property type="entry name" value="Clavaminate synthase-like"/>
    <property type="match status" value="1"/>
</dbReference>
<dbReference type="InterPro" id="IPR032857">
    <property type="entry name" value="ALKBH4"/>
</dbReference>
<name>A0A6A4VY85_AMPAM</name>
<dbReference type="GO" id="GO:0032451">
    <property type="term" value="F:demethylase activity"/>
    <property type="evidence" value="ECO:0007669"/>
    <property type="project" value="TreeGrafter"/>
</dbReference>
<sequence>MGSFKGFPEFGRRVQERLTREPVLAGYQTIEQCSLEYRANEGSCISPHIDDCLAPSAQEPLLWHQLSRPPTVRLPMPARSLLVMQAEARYEWLHGILRSDISGRRVCLALREFTPAFMPGGEEEQLGAEVTAQAQCFFTPQTAGGEVSA</sequence>
<reference evidence="2 3" key="1">
    <citation type="submission" date="2019-07" db="EMBL/GenBank/DDBJ databases">
        <title>Draft genome assembly of a fouling barnacle, Amphibalanus amphitrite (Darwin, 1854): The first reference genome for Thecostraca.</title>
        <authorList>
            <person name="Kim W."/>
        </authorList>
    </citation>
    <scope>NUCLEOTIDE SEQUENCE [LARGE SCALE GENOMIC DNA]</scope>
    <source>
        <strain evidence="2">SNU_AA5</strain>
        <tissue evidence="2">Soma without cirri and trophi</tissue>
    </source>
</reference>